<dbReference type="SUPFAM" id="SSF52047">
    <property type="entry name" value="RNI-like"/>
    <property type="match status" value="1"/>
</dbReference>
<dbReference type="EMBL" id="LRBV02000005">
    <property type="status" value="NOT_ANNOTATED_CDS"/>
    <property type="molecule type" value="Genomic_DNA"/>
</dbReference>
<dbReference type="InterPro" id="IPR032675">
    <property type="entry name" value="LRR_dom_sf"/>
</dbReference>
<dbReference type="InterPro" id="IPR058922">
    <property type="entry name" value="WHD_DRP"/>
</dbReference>
<dbReference type="Gramene" id="QL05p080604:mrna">
    <property type="protein sequence ID" value="QL05p080604:mrna:CDS:2"/>
    <property type="gene ID" value="QL05p080604"/>
</dbReference>
<dbReference type="AlphaFoldDB" id="A0A7N2LVA5"/>
<evidence type="ECO:0008006" key="7">
    <source>
        <dbReference type="Google" id="ProtNLM"/>
    </source>
</evidence>
<keyword evidence="1" id="KW-0677">Repeat</keyword>
<organism evidence="5 6">
    <name type="scientific">Quercus lobata</name>
    <name type="common">Valley oak</name>
    <dbReference type="NCBI Taxonomy" id="97700"/>
    <lineage>
        <taxon>Eukaryota</taxon>
        <taxon>Viridiplantae</taxon>
        <taxon>Streptophyta</taxon>
        <taxon>Embryophyta</taxon>
        <taxon>Tracheophyta</taxon>
        <taxon>Spermatophyta</taxon>
        <taxon>Magnoliopsida</taxon>
        <taxon>eudicotyledons</taxon>
        <taxon>Gunneridae</taxon>
        <taxon>Pentapetalae</taxon>
        <taxon>rosids</taxon>
        <taxon>fabids</taxon>
        <taxon>Fagales</taxon>
        <taxon>Fagaceae</taxon>
        <taxon>Quercus</taxon>
    </lineage>
</organism>
<dbReference type="OMA" id="IDRKICM"/>
<dbReference type="GeneID" id="115991252"/>
<reference evidence="5" key="2">
    <citation type="submission" date="2021-01" db="UniProtKB">
        <authorList>
            <consortium name="EnsemblPlants"/>
        </authorList>
    </citation>
    <scope>IDENTIFICATION</scope>
</reference>
<dbReference type="OrthoDB" id="1110401at2759"/>
<dbReference type="InterPro" id="IPR036388">
    <property type="entry name" value="WH-like_DNA-bd_sf"/>
</dbReference>
<feature type="domain" description="Disease resistance protein winged helix" evidence="3">
    <location>
        <begin position="171"/>
        <end position="240"/>
    </location>
</feature>
<protein>
    <recommendedName>
        <fullName evidence="7">Disease resistance RPP13-like protein 4</fullName>
    </recommendedName>
</protein>
<feature type="domain" description="Disease resistance R13L4/SHOC-2-like LRR" evidence="4">
    <location>
        <begin position="314"/>
        <end position="562"/>
    </location>
</feature>
<evidence type="ECO:0000313" key="5">
    <source>
        <dbReference type="EnsemblPlants" id="QL05p080604:mrna:CDS:2"/>
    </source>
</evidence>
<accession>A0A7N2LVA5</accession>
<dbReference type="GO" id="GO:0098542">
    <property type="term" value="P:defense response to other organism"/>
    <property type="evidence" value="ECO:0007669"/>
    <property type="project" value="TreeGrafter"/>
</dbReference>
<evidence type="ECO:0000256" key="1">
    <source>
        <dbReference type="ARBA" id="ARBA00022737"/>
    </source>
</evidence>
<dbReference type="Gene3D" id="1.10.10.10">
    <property type="entry name" value="Winged helix-like DNA-binding domain superfamily/Winged helix DNA-binding domain"/>
    <property type="match status" value="1"/>
</dbReference>
<sequence length="642" mass="73339">MPEFQCHLSKIRQLLPRKELYGSQDNNTSRIESIDMDDPNATFEEIQKDLNYIHEACHKLKGSAECVNKEIQQLILKRLDDAFKERTEAPENSSGIDKLKSIQKVVSETKKNICSSSQLSQDSLHSAGLHHSSFSMGNHHINPDSSSTNKIKMLYNDLDDTKKSCLLCFSVFPEDAIIKKKVLIHWWVGERFIDSPNSDGKTAEETGNEYFKYFIKNRIIEPVHKKLRQNSENCKMHPSIRADIIKLAREKHFVSFDQRGNPTADFFSSKRVCLVKTEEGSSLHNLTYIYHYLPREEIVTLFNVNEPYLSFRVDSFSKMKNLKVLQLGRWKASAKQLVEVENTEFLKGLKKMKELRYFSLRGISGITELPNSICKLSNLRILNLSGCDNLEKLPDGIGSLKQLTHLDMSECYLISHMPKGLTSLSELGVLKGFVIGKQRSRGHYCKLADLAVLQHLKKLSIHVDRTSDEAKKELDSFPQFRNLRSLSVAWSSIYNAPIPTTTNVTLATIHRIVSKGKSIKTPGSSSQLVALDKLGLQNFHGSKMPDWLNRLNLEELKKLYIRGGGISDLHLMEGRTWPVNCLRLKSLSQLRMDWQELQPLFPNLAYVEKVKCPELSSWECDENGEWIRREADTDQAQASCHI</sequence>
<proteinExistence type="predicted"/>
<dbReference type="Gene3D" id="3.80.10.10">
    <property type="entry name" value="Ribonuclease Inhibitor"/>
    <property type="match status" value="1"/>
</dbReference>
<evidence type="ECO:0000259" key="4">
    <source>
        <dbReference type="Pfam" id="PF23598"/>
    </source>
</evidence>
<evidence type="ECO:0000256" key="2">
    <source>
        <dbReference type="ARBA" id="ARBA00022821"/>
    </source>
</evidence>
<evidence type="ECO:0000313" key="6">
    <source>
        <dbReference type="Proteomes" id="UP000594261"/>
    </source>
</evidence>
<dbReference type="Pfam" id="PF23559">
    <property type="entry name" value="WHD_DRP"/>
    <property type="match status" value="1"/>
</dbReference>
<dbReference type="Proteomes" id="UP000594261">
    <property type="component" value="Chromosome 5"/>
</dbReference>
<dbReference type="EnsemblPlants" id="QL05p080604:mrna">
    <property type="protein sequence ID" value="QL05p080604:mrna:CDS:2"/>
    <property type="gene ID" value="QL05p080604"/>
</dbReference>
<keyword evidence="2" id="KW-0611">Plant defense</keyword>
<dbReference type="InterPro" id="IPR055414">
    <property type="entry name" value="LRR_R13L4/SHOC2-like"/>
</dbReference>
<dbReference type="PANTHER" id="PTHR23155">
    <property type="entry name" value="DISEASE RESISTANCE PROTEIN RP"/>
    <property type="match status" value="1"/>
</dbReference>
<dbReference type="Pfam" id="PF23598">
    <property type="entry name" value="LRR_14"/>
    <property type="match status" value="1"/>
</dbReference>
<dbReference type="KEGG" id="qlo:115991252"/>
<evidence type="ECO:0000259" key="3">
    <source>
        <dbReference type="Pfam" id="PF23559"/>
    </source>
</evidence>
<name>A0A7N2LVA5_QUELO</name>
<dbReference type="PANTHER" id="PTHR23155:SF1076">
    <property type="entry name" value="LEUCINE-RICH REPEAT (LRR) FAMILY PROTEIN-RELATED"/>
    <property type="match status" value="1"/>
</dbReference>
<dbReference type="InterPro" id="IPR044974">
    <property type="entry name" value="Disease_R_plants"/>
</dbReference>
<dbReference type="InParanoid" id="A0A7N2LVA5"/>
<dbReference type="FunFam" id="1.10.10.10:FF:000322">
    <property type="entry name" value="Probable disease resistance protein At1g63360"/>
    <property type="match status" value="1"/>
</dbReference>
<reference evidence="5 6" key="1">
    <citation type="journal article" date="2016" name="G3 (Bethesda)">
        <title>First Draft Assembly and Annotation of the Genome of a California Endemic Oak Quercus lobata Nee (Fagaceae).</title>
        <authorList>
            <person name="Sork V.L."/>
            <person name="Fitz-Gibbon S.T."/>
            <person name="Puiu D."/>
            <person name="Crepeau M."/>
            <person name="Gugger P.F."/>
            <person name="Sherman R."/>
            <person name="Stevens K."/>
            <person name="Langley C.H."/>
            <person name="Pellegrini M."/>
            <person name="Salzberg S.L."/>
        </authorList>
    </citation>
    <scope>NUCLEOTIDE SEQUENCE [LARGE SCALE GENOMIC DNA]</scope>
    <source>
        <strain evidence="5 6">cv. SW786</strain>
    </source>
</reference>
<dbReference type="RefSeq" id="XP_030970835.1">
    <property type="nucleotide sequence ID" value="XM_031114975.1"/>
</dbReference>
<keyword evidence="6" id="KW-1185">Reference proteome</keyword>
<gene>
    <name evidence="5" type="primary">LOC115991252</name>
</gene>